<feature type="domain" description="Retroviral polymerase SH3-like" evidence="2">
    <location>
        <begin position="413"/>
        <end position="466"/>
    </location>
</feature>
<accession>A0A699GPJ1</accession>
<feature type="region of interest" description="Disordered" evidence="1">
    <location>
        <begin position="178"/>
        <end position="221"/>
    </location>
</feature>
<dbReference type="AlphaFoldDB" id="A0A699GPJ1"/>
<evidence type="ECO:0000259" key="2">
    <source>
        <dbReference type="Pfam" id="PF25597"/>
    </source>
</evidence>
<gene>
    <name evidence="3" type="ORF">Tci_148074</name>
</gene>
<sequence>MLDPSDLETADPNTIGKYYETVNLEQEVACLMLSSMSPDLQKTLKKYNAYDLLKELRTMFEEQAKQELFKTVKVLVPSCYVLFDLEPLSLSFDLSLCPRSLNLYPSINSNSYRDVVILSAGGTTFGTSYEEVHSELKYDSMGKSILELHAMLKLYEKGISKKAETLAVLAIREGKIQKDKKKPQGAKGKDKGKNKLAYAPKPKISPPPKRDNPKKDSGLEGSKNLKHKALSLYVGNGMRTAIEAIGSFDLVLPSGLIIVLDNCHFAPTITSGVVSISCLVNNSYIYTFTNYGIFVLKDNVFYFNAIPRDSIYEIDMHNIYSIISSMFNVSNKRAKHAMDYSYLWHCRLGKKHMDKLQHDRILELTHDESLKKYDFSRYGYVYPMKHKHKVERTPCEIWHEKAPKLSYLRVWGCEALVKQDMLDKLDSRSIKFIFVGYTKETMGYYLYYPLENKIFIARNAKFFENRLMVQEASGSHGLLESSGSDEGLELIQEEDTQHSGNTSAVHNEVAPIEVEPQNVEVPIRRSTRIPPTLDRYSFYVDVEEY</sequence>
<name>A0A699GPJ1_TANCI</name>
<reference evidence="3" key="1">
    <citation type="journal article" date="2019" name="Sci. Rep.">
        <title>Draft genome of Tanacetum cinerariifolium, the natural source of mosquito coil.</title>
        <authorList>
            <person name="Yamashiro T."/>
            <person name="Shiraishi A."/>
            <person name="Satake H."/>
            <person name="Nakayama K."/>
        </authorList>
    </citation>
    <scope>NUCLEOTIDE SEQUENCE</scope>
</reference>
<organism evidence="3">
    <name type="scientific">Tanacetum cinerariifolium</name>
    <name type="common">Dalmatian daisy</name>
    <name type="synonym">Chrysanthemum cinerariifolium</name>
    <dbReference type="NCBI Taxonomy" id="118510"/>
    <lineage>
        <taxon>Eukaryota</taxon>
        <taxon>Viridiplantae</taxon>
        <taxon>Streptophyta</taxon>
        <taxon>Embryophyta</taxon>
        <taxon>Tracheophyta</taxon>
        <taxon>Spermatophyta</taxon>
        <taxon>Magnoliopsida</taxon>
        <taxon>eudicotyledons</taxon>
        <taxon>Gunneridae</taxon>
        <taxon>Pentapetalae</taxon>
        <taxon>asterids</taxon>
        <taxon>campanulids</taxon>
        <taxon>Asterales</taxon>
        <taxon>Asteraceae</taxon>
        <taxon>Asteroideae</taxon>
        <taxon>Anthemideae</taxon>
        <taxon>Anthemidinae</taxon>
        <taxon>Tanacetum</taxon>
    </lineage>
</organism>
<dbReference type="InterPro" id="IPR057670">
    <property type="entry name" value="SH3_retrovirus"/>
</dbReference>
<evidence type="ECO:0000313" key="3">
    <source>
        <dbReference type="EMBL" id="GEV76097.1"/>
    </source>
</evidence>
<feature type="compositionally biased region" description="Basic and acidic residues" evidence="1">
    <location>
        <begin position="208"/>
        <end position="218"/>
    </location>
</feature>
<proteinExistence type="predicted"/>
<evidence type="ECO:0000256" key="1">
    <source>
        <dbReference type="SAM" id="MobiDB-lite"/>
    </source>
</evidence>
<dbReference type="Pfam" id="PF25597">
    <property type="entry name" value="SH3_retrovirus"/>
    <property type="match status" value="1"/>
</dbReference>
<comment type="caution">
    <text evidence="3">The sequence shown here is derived from an EMBL/GenBank/DDBJ whole genome shotgun (WGS) entry which is preliminary data.</text>
</comment>
<dbReference type="EMBL" id="BKCJ010033430">
    <property type="protein sequence ID" value="GEV76097.1"/>
    <property type="molecule type" value="Genomic_DNA"/>
</dbReference>
<protein>
    <recommendedName>
        <fullName evidence="2">Retroviral polymerase SH3-like domain-containing protein</fullName>
    </recommendedName>
</protein>